<feature type="transmembrane region" description="Helical" evidence="2">
    <location>
        <begin position="375"/>
        <end position="395"/>
    </location>
</feature>
<dbReference type="SUPFAM" id="SSF46565">
    <property type="entry name" value="Chaperone J-domain"/>
    <property type="match status" value="1"/>
</dbReference>
<feature type="compositionally biased region" description="Low complexity" evidence="1">
    <location>
        <begin position="96"/>
        <end position="106"/>
    </location>
</feature>
<dbReference type="PROSITE" id="PS50076">
    <property type="entry name" value="DNAJ_2"/>
    <property type="match status" value="1"/>
</dbReference>
<dbReference type="PROSITE" id="PS00636">
    <property type="entry name" value="DNAJ_1"/>
    <property type="match status" value="1"/>
</dbReference>
<keyword evidence="2" id="KW-0472">Membrane</keyword>
<dbReference type="GO" id="GO:0005737">
    <property type="term" value="C:cytoplasm"/>
    <property type="evidence" value="ECO:0007669"/>
    <property type="project" value="TreeGrafter"/>
</dbReference>
<gene>
    <name evidence="4" type="ORF">AArcSt11_06505</name>
</gene>
<feature type="domain" description="J" evidence="3">
    <location>
        <begin position="4"/>
        <end position="68"/>
    </location>
</feature>
<dbReference type="GO" id="GO:0051087">
    <property type="term" value="F:protein-folding chaperone binding"/>
    <property type="evidence" value="ECO:0007669"/>
    <property type="project" value="TreeGrafter"/>
</dbReference>
<feature type="compositionally biased region" description="Low complexity" evidence="1">
    <location>
        <begin position="138"/>
        <end position="261"/>
    </location>
</feature>
<protein>
    <submittedName>
        <fullName evidence="4">DnaJ domain-containing protein</fullName>
    </submittedName>
</protein>
<dbReference type="CDD" id="cd06257">
    <property type="entry name" value="DnaJ"/>
    <property type="match status" value="1"/>
</dbReference>
<keyword evidence="2" id="KW-0812">Transmembrane</keyword>
<evidence type="ECO:0000259" key="3">
    <source>
        <dbReference type="PROSITE" id="PS50076"/>
    </source>
</evidence>
<dbReference type="Pfam" id="PF00226">
    <property type="entry name" value="DnaJ"/>
    <property type="match status" value="1"/>
</dbReference>
<organism evidence="4 5">
    <name type="scientific">Natranaeroarchaeum aerophilus</name>
    <dbReference type="NCBI Taxonomy" id="2917711"/>
    <lineage>
        <taxon>Archaea</taxon>
        <taxon>Methanobacteriati</taxon>
        <taxon>Methanobacteriota</taxon>
        <taxon>Stenosarchaea group</taxon>
        <taxon>Halobacteria</taxon>
        <taxon>Halobacteriales</taxon>
        <taxon>Natronoarchaeaceae</taxon>
        <taxon>Natranaeroarchaeum</taxon>
    </lineage>
</organism>
<feature type="compositionally biased region" description="Polar residues" evidence="1">
    <location>
        <begin position="114"/>
        <end position="130"/>
    </location>
</feature>
<comment type="caution">
    <text evidence="4">The sequence shown here is derived from an EMBL/GenBank/DDBJ whole genome shotgun (WGS) entry which is preliminary data.</text>
</comment>
<accession>A0AAE3FR22</accession>
<dbReference type="RefSeq" id="WP_250595597.1">
    <property type="nucleotide sequence ID" value="NZ_JAKRVY010000002.1"/>
</dbReference>
<evidence type="ECO:0000313" key="4">
    <source>
        <dbReference type="EMBL" id="MCL9813303.1"/>
    </source>
</evidence>
<feature type="region of interest" description="Disordered" evidence="1">
    <location>
        <begin position="75"/>
        <end position="287"/>
    </location>
</feature>
<dbReference type="InterPro" id="IPR036869">
    <property type="entry name" value="J_dom_sf"/>
</dbReference>
<feature type="transmembrane region" description="Helical" evidence="2">
    <location>
        <begin position="415"/>
        <end position="439"/>
    </location>
</feature>
<proteinExistence type="predicted"/>
<dbReference type="Proteomes" id="UP001202674">
    <property type="component" value="Unassembled WGS sequence"/>
</dbReference>
<keyword evidence="2" id="KW-1133">Transmembrane helix</keyword>
<dbReference type="Gene3D" id="1.10.287.110">
    <property type="entry name" value="DnaJ domain"/>
    <property type="match status" value="1"/>
</dbReference>
<dbReference type="EMBL" id="JAKRVY010000002">
    <property type="protein sequence ID" value="MCL9813303.1"/>
    <property type="molecule type" value="Genomic_DNA"/>
</dbReference>
<dbReference type="PANTHER" id="PTHR43948">
    <property type="entry name" value="DNAJ HOMOLOG SUBFAMILY B"/>
    <property type="match status" value="1"/>
</dbReference>
<reference evidence="4 5" key="1">
    <citation type="journal article" date="2022" name="Syst. Appl. Microbiol.">
        <title>Natronocalculus amylovorans gen. nov., sp. nov., and Natranaeroarchaeum aerophilus sp. nov., dominant culturable amylolytic natronoarchaea from hypersaline soda lakes in southwestern Siberia.</title>
        <authorList>
            <person name="Sorokin D.Y."/>
            <person name="Elcheninov A.G."/>
            <person name="Khizhniak T.V."/>
            <person name="Koenen M."/>
            <person name="Bale N.J."/>
            <person name="Damste J.S.S."/>
            <person name="Kublanov I.V."/>
        </authorList>
    </citation>
    <scope>NUCLEOTIDE SEQUENCE [LARGE SCALE GENOMIC DNA]</scope>
    <source>
        <strain evidence="4 5">AArc-St1-1</strain>
    </source>
</reference>
<sequence>MTRDFYELLGVDEDASKDEIRDAFREMVQEYHPDRNDDPRATAQFTIIKKAYDTLKDPNERQSYDRLGHTNYVAKRLDGIPDPNSWPDEDEDDSSASETSTDRTSTGATGRSAGAQQRTGSTVGSNTTKSDPGESSRRSTGTNQTTGSSSRTGNSSRRGGKTSSDSTGRSSTNTSSSSTTGTRSGPSSKSGTYNRSGSSSSTGSSTTSGTGTDSSGSSSTQGNRSSATSSSRSGATGHNSTDNTTTGSAATETASSAGTGNETASAGTAEQPSTEGQNEVADEGGRPQQRSATLVNVLGRIMKIKWPVIILSFLSYITGLAHYGYTNAGELGVIVDELQAAGTDINDLSDLLLSSPHDGLTQIYEYAHIASPAEIGLSIIFTLGVVIMPLVFFIVSHWPRIVIRRSEWGYNGQHISYLFAVAALVPLVVLGTTGANAYFDAGITVPLLALLLGYVVVPLLAGFVLIGRHLIWEWLRSAI</sequence>
<dbReference type="GO" id="GO:0044183">
    <property type="term" value="F:protein folding chaperone"/>
    <property type="evidence" value="ECO:0007669"/>
    <property type="project" value="TreeGrafter"/>
</dbReference>
<evidence type="ECO:0000256" key="2">
    <source>
        <dbReference type="SAM" id="Phobius"/>
    </source>
</evidence>
<dbReference type="GO" id="GO:0051082">
    <property type="term" value="F:unfolded protein binding"/>
    <property type="evidence" value="ECO:0007669"/>
    <property type="project" value="TreeGrafter"/>
</dbReference>
<keyword evidence="5" id="KW-1185">Reference proteome</keyword>
<dbReference type="InterPro" id="IPR018253">
    <property type="entry name" value="DnaJ_domain_CS"/>
</dbReference>
<feature type="transmembrane region" description="Helical" evidence="2">
    <location>
        <begin position="445"/>
        <end position="466"/>
    </location>
</feature>
<dbReference type="AlphaFoldDB" id="A0AAE3FR22"/>
<name>A0AAE3FR22_9EURY</name>
<evidence type="ECO:0000256" key="1">
    <source>
        <dbReference type="SAM" id="MobiDB-lite"/>
    </source>
</evidence>
<feature type="compositionally biased region" description="Polar residues" evidence="1">
    <location>
        <begin position="262"/>
        <end position="277"/>
    </location>
</feature>
<dbReference type="PANTHER" id="PTHR43948:SF10">
    <property type="entry name" value="MRJ, ISOFORM E"/>
    <property type="match status" value="1"/>
</dbReference>
<dbReference type="InterPro" id="IPR001623">
    <property type="entry name" value="DnaJ_domain"/>
</dbReference>
<dbReference type="PRINTS" id="PR00625">
    <property type="entry name" value="JDOMAIN"/>
</dbReference>
<dbReference type="SMART" id="SM00271">
    <property type="entry name" value="DnaJ"/>
    <property type="match status" value="1"/>
</dbReference>
<evidence type="ECO:0000313" key="5">
    <source>
        <dbReference type="Proteomes" id="UP001202674"/>
    </source>
</evidence>